<keyword evidence="3" id="KW-1185">Reference proteome</keyword>
<organism evidence="2 3">
    <name type="scientific">Pyrenophora seminiperda CCB06</name>
    <dbReference type="NCBI Taxonomy" id="1302712"/>
    <lineage>
        <taxon>Eukaryota</taxon>
        <taxon>Fungi</taxon>
        <taxon>Dikarya</taxon>
        <taxon>Ascomycota</taxon>
        <taxon>Pezizomycotina</taxon>
        <taxon>Dothideomycetes</taxon>
        <taxon>Pleosporomycetidae</taxon>
        <taxon>Pleosporales</taxon>
        <taxon>Pleosporineae</taxon>
        <taxon>Pleosporaceae</taxon>
        <taxon>Pyrenophora</taxon>
    </lineage>
</organism>
<reference evidence="2 3" key="1">
    <citation type="journal article" date="2014" name="PLoS ONE">
        <title>De novo Genome Assembly of the Fungal Plant Pathogen Pyrenophora semeniperda.</title>
        <authorList>
            <person name="Soliai M.M."/>
            <person name="Meyer S.E."/>
            <person name="Udall J.A."/>
            <person name="Elzinga D.E."/>
            <person name="Hermansen R.A."/>
            <person name="Bodily P.M."/>
            <person name="Hart A.A."/>
            <person name="Coleman C.E."/>
        </authorList>
    </citation>
    <scope>NUCLEOTIDE SEQUENCE [LARGE SCALE GENOMIC DNA]</scope>
    <source>
        <strain evidence="2 3">CCB06</strain>
        <tissue evidence="2">Mycelium</tissue>
    </source>
</reference>
<sequence length="56" mass="6109">MTSRPRESSGPSSPCRAILPPSSSRVGRPLLRADLALLWDLLCILLFAMLKPMGET</sequence>
<evidence type="ECO:0000256" key="1">
    <source>
        <dbReference type="SAM" id="MobiDB-lite"/>
    </source>
</evidence>
<name>A0A3M7MIS4_9PLEO</name>
<evidence type="ECO:0000313" key="2">
    <source>
        <dbReference type="EMBL" id="RMZ74390.1"/>
    </source>
</evidence>
<dbReference type="EMBL" id="KE747844">
    <property type="protein sequence ID" value="RMZ74390.1"/>
    <property type="molecule type" value="Genomic_DNA"/>
</dbReference>
<gene>
    <name evidence="2" type="ORF">GMOD_00003421</name>
</gene>
<protein>
    <submittedName>
        <fullName evidence="2">Uncharacterized protein</fullName>
    </submittedName>
</protein>
<dbReference type="Proteomes" id="UP000265663">
    <property type="component" value="Unassembled WGS sequence"/>
</dbReference>
<accession>A0A3M7MIS4</accession>
<feature type="region of interest" description="Disordered" evidence="1">
    <location>
        <begin position="1"/>
        <end position="25"/>
    </location>
</feature>
<proteinExistence type="predicted"/>
<dbReference type="AlphaFoldDB" id="A0A3M7MIS4"/>
<evidence type="ECO:0000313" key="3">
    <source>
        <dbReference type="Proteomes" id="UP000265663"/>
    </source>
</evidence>